<dbReference type="GO" id="GO:0005829">
    <property type="term" value="C:cytosol"/>
    <property type="evidence" value="ECO:0007669"/>
    <property type="project" value="TreeGrafter"/>
</dbReference>
<dbReference type="SUPFAM" id="SSF54909">
    <property type="entry name" value="Dimeric alpha+beta barrel"/>
    <property type="match status" value="1"/>
</dbReference>
<comment type="caution">
    <text evidence="2">The sequence shown here is derived from an EMBL/GenBank/DDBJ whole genome shotgun (WGS) entry which is preliminary data.</text>
</comment>
<evidence type="ECO:0000313" key="3">
    <source>
        <dbReference type="Proteomes" id="UP000822993"/>
    </source>
</evidence>
<proteinExistence type="predicted"/>
<gene>
    <name evidence="2" type="ORF">H9623_19025</name>
</gene>
<dbReference type="GO" id="GO:0004497">
    <property type="term" value="F:monooxygenase activity"/>
    <property type="evidence" value="ECO:0007669"/>
    <property type="project" value="UniProtKB-KW"/>
</dbReference>
<dbReference type="AlphaFoldDB" id="A0A9D5Z1D3"/>
<protein>
    <submittedName>
        <fullName evidence="2">Antibiotic biosynthesis monooxygenase</fullName>
    </submittedName>
</protein>
<reference evidence="2 3" key="1">
    <citation type="submission" date="2020-08" db="EMBL/GenBank/DDBJ databases">
        <title>A Genomic Blueprint of the Chicken Gut Microbiome.</title>
        <authorList>
            <person name="Gilroy R."/>
            <person name="Ravi A."/>
            <person name="Getino M."/>
            <person name="Pursley I."/>
            <person name="Horton D.L."/>
            <person name="Alikhan N.-F."/>
            <person name="Baker D."/>
            <person name="Gharbi K."/>
            <person name="Hall N."/>
            <person name="Watson M."/>
            <person name="Adriaenssens E.M."/>
            <person name="Foster-Nyarko E."/>
            <person name="Jarju S."/>
            <person name="Secka A."/>
            <person name="Antonio M."/>
            <person name="Oren A."/>
            <person name="Chaudhuri R."/>
            <person name="La Ragione R.M."/>
            <person name="Hildebrand F."/>
            <person name="Pallen M.J."/>
        </authorList>
    </citation>
    <scope>NUCLEOTIDE SEQUENCE [LARGE SCALE GENOMIC DNA]</scope>
    <source>
        <strain evidence="2 3">Sa1BUA8</strain>
    </source>
</reference>
<dbReference type="PROSITE" id="PS51725">
    <property type="entry name" value="ABM"/>
    <property type="match status" value="1"/>
</dbReference>
<keyword evidence="3" id="KW-1185">Reference proteome</keyword>
<name>A0A9D5Z1D3_9CELL</name>
<dbReference type="InterPro" id="IPR050744">
    <property type="entry name" value="AI-2_Isomerase_LsrG"/>
</dbReference>
<evidence type="ECO:0000313" key="2">
    <source>
        <dbReference type="EMBL" id="MBE7702386.1"/>
    </source>
</evidence>
<dbReference type="InterPro" id="IPR011008">
    <property type="entry name" value="Dimeric_a/b-barrel"/>
</dbReference>
<keyword evidence="2" id="KW-0560">Oxidoreductase</keyword>
<dbReference type="RefSeq" id="WP_193721569.1">
    <property type="nucleotide sequence ID" value="NZ_JACSPN010000049.1"/>
</dbReference>
<dbReference type="Proteomes" id="UP000822993">
    <property type="component" value="Unassembled WGS sequence"/>
</dbReference>
<dbReference type="EMBL" id="JACSPN010000049">
    <property type="protein sequence ID" value="MBE7702386.1"/>
    <property type="molecule type" value="Genomic_DNA"/>
</dbReference>
<keyword evidence="2" id="KW-0503">Monooxygenase</keyword>
<dbReference type="Pfam" id="PF03992">
    <property type="entry name" value="ABM"/>
    <property type="match status" value="1"/>
</dbReference>
<dbReference type="InterPro" id="IPR007138">
    <property type="entry name" value="ABM_dom"/>
</dbReference>
<evidence type="ECO:0000259" key="1">
    <source>
        <dbReference type="PROSITE" id="PS51725"/>
    </source>
</evidence>
<sequence>MSSPDETPRPHVVQRPDDAVHVLVPCVIEERHVARALVVYRELVGATRQEAGCLSYELLQRTDDATRFVLVETWESQDHLDAHTRTEHFVRLVAELEQLEQADSAELYRKVL</sequence>
<organism evidence="2 3">
    <name type="scientific">Oerskovia douganii</name>
    <dbReference type="NCBI Taxonomy" id="2762210"/>
    <lineage>
        <taxon>Bacteria</taxon>
        <taxon>Bacillati</taxon>
        <taxon>Actinomycetota</taxon>
        <taxon>Actinomycetes</taxon>
        <taxon>Micrococcales</taxon>
        <taxon>Cellulomonadaceae</taxon>
        <taxon>Oerskovia</taxon>
    </lineage>
</organism>
<feature type="domain" description="ABM" evidence="1">
    <location>
        <begin position="20"/>
        <end position="111"/>
    </location>
</feature>
<accession>A0A9D5Z1D3</accession>
<dbReference type="PANTHER" id="PTHR33336">
    <property type="entry name" value="QUINOL MONOOXYGENASE YGIN-RELATED"/>
    <property type="match status" value="1"/>
</dbReference>
<dbReference type="PANTHER" id="PTHR33336:SF3">
    <property type="entry name" value="ABM DOMAIN-CONTAINING PROTEIN"/>
    <property type="match status" value="1"/>
</dbReference>
<dbReference type="Gene3D" id="3.30.70.100">
    <property type="match status" value="1"/>
</dbReference>